<feature type="region of interest" description="Disordered" evidence="2">
    <location>
        <begin position="273"/>
        <end position="352"/>
    </location>
</feature>
<dbReference type="EMBL" id="DVLX01000031">
    <property type="protein sequence ID" value="HIT99212.1"/>
    <property type="molecule type" value="Genomic_DNA"/>
</dbReference>
<dbReference type="Proteomes" id="UP000824159">
    <property type="component" value="Unassembled WGS sequence"/>
</dbReference>
<comment type="caution">
    <text evidence="3">The sequence shown here is derived from an EMBL/GenBank/DDBJ whole genome shotgun (WGS) entry which is preliminary data.</text>
</comment>
<evidence type="ECO:0000313" key="4">
    <source>
        <dbReference type="Proteomes" id="UP000824159"/>
    </source>
</evidence>
<proteinExistence type="predicted"/>
<feature type="compositionally biased region" description="Acidic residues" evidence="2">
    <location>
        <begin position="317"/>
        <end position="328"/>
    </location>
</feature>
<evidence type="ECO:0000256" key="2">
    <source>
        <dbReference type="SAM" id="MobiDB-lite"/>
    </source>
</evidence>
<dbReference type="Gene3D" id="1.20.58.130">
    <property type="match status" value="1"/>
</dbReference>
<protein>
    <submittedName>
        <fullName evidence="3">Uncharacterized protein</fullName>
    </submittedName>
</protein>
<name>A0A9D1KUP2_9FIRM</name>
<accession>A0A9D1KUP2</accession>
<reference evidence="3" key="1">
    <citation type="submission" date="2020-10" db="EMBL/GenBank/DDBJ databases">
        <authorList>
            <person name="Gilroy R."/>
        </authorList>
    </citation>
    <scope>NUCLEOTIDE SEQUENCE</scope>
    <source>
        <strain evidence="3">CHK176-22527</strain>
    </source>
</reference>
<dbReference type="AlphaFoldDB" id="A0A9D1KUP2"/>
<organism evidence="3 4">
    <name type="scientific">Candidatus Allocopromorpha excrementavium</name>
    <dbReference type="NCBI Taxonomy" id="2840741"/>
    <lineage>
        <taxon>Bacteria</taxon>
        <taxon>Bacillati</taxon>
        <taxon>Bacillota</taxon>
        <taxon>Clostridia</taxon>
        <taxon>Eubacteriales</taxon>
        <taxon>Eubacteriaceae</taxon>
        <taxon>Eubacteriaceae incertae sedis</taxon>
        <taxon>Candidatus Allocopromorpha</taxon>
    </lineage>
</organism>
<evidence type="ECO:0000313" key="3">
    <source>
        <dbReference type="EMBL" id="HIT99212.1"/>
    </source>
</evidence>
<gene>
    <name evidence="3" type="ORF">IAD12_03040</name>
</gene>
<keyword evidence="1" id="KW-0175">Coiled coil</keyword>
<reference evidence="3" key="2">
    <citation type="journal article" date="2021" name="PeerJ">
        <title>Extensive microbial diversity within the chicken gut microbiome revealed by metagenomics and culture.</title>
        <authorList>
            <person name="Gilroy R."/>
            <person name="Ravi A."/>
            <person name="Getino M."/>
            <person name="Pursley I."/>
            <person name="Horton D.L."/>
            <person name="Alikhan N.F."/>
            <person name="Baker D."/>
            <person name="Gharbi K."/>
            <person name="Hall N."/>
            <person name="Watson M."/>
            <person name="Adriaenssens E.M."/>
            <person name="Foster-Nyarko E."/>
            <person name="Jarju S."/>
            <person name="Secka A."/>
            <person name="Antonio M."/>
            <person name="Oren A."/>
            <person name="Chaudhuri R.R."/>
            <person name="La Ragione R."/>
            <person name="Hildebrand F."/>
            <person name="Pallen M.J."/>
        </authorList>
    </citation>
    <scope>NUCLEOTIDE SEQUENCE</scope>
    <source>
        <strain evidence="3">CHK176-22527</strain>
    </source>
</reference>
<evidence type="ECO:0000256" key="1">
    <source>
        <dbReference type="SAM" id="Coils"/>
    </source>
</evidence>
<feature type="coiled-coil region" evidence="1">
    <location>
        <begin position="37"/>
        <end position="186"/>
    </location>
</feature>
<sequence>MDKNALTEKRRETVIGLLKNMNIKKVADGGFDKDDVYDCMQQLCDLYEKNIEDLENAYESEIVALKDKYQKYDDNNELYVSLIMEAKKSSNDIINQAKNEVETILAEGKEEVAKQESELEQMRVGLEAEKQAMSDELNASRQAVEAEKAAMRAEVEAEKEKLSALKNKYNQQINAMEEEFNEIKTNILRTSGKIDSLKSKLPDDEAVSWDVIDAANVVDFPAEDIEVEKTFEKPEEVPAAALHTEMPAADAAVTDENMTAAEEEHSFAEEAAAYENRESEDAPGELTLEDLTGPKDSFAEEPADKPADDGVINLDSFDIELPDLSESEGGEKNAEEEISFEGLEDLFKEENK</sequence>